<dbReference type="GO" id="GO:0004673">
    <property type="term" value="F:protein histidine kinase activity"/>
    <property type="evidence" value="ECO:0007669"/>
    <property type="project" value="UniProtKB-EC"/>
</dbReference>
<evidence type="ECO:0000256" key="2">
    <source>
        <dbReference type="ARBA" id="ARBA00012438"/>
    </source>
</evidence>
<dbReference type="PANTHER" id="PTHR43304:SF1">
    <property type="entry name" value="PAC DOMAIN-CONTAINING PROTEIN"/>
    <property type="match status" value="1"/>
</dbReference>
<keyword evidence="6" id="KW-0285">Flavoprotein</keyword>
<evidence type="ECO:0000256" key="10">
    <source>
        <dbReference type="ARBA" id="ARBA00022777"/>
    </source>
</evidence>
<dbReference type="Gene3D" id="3.30.450.20">
    <property type="entry name" value="PAS domain"/>
    <property type="match status" value="4"/>
</dbReference>
<evidence type="ECO:0000313" key="16">
    <source>
        <dbReference type="EMBL" id="RHZ94549.1"/>
    </source>
</evidence>
<dbReference type="CDD" id="cd16936">
    <property type="entry name" value="HATPase_RsbW-like"/>
    <property type="match status" value="1"/>
</dbReference>
<accession>A0AAX1UL39</accession>
<evidence type="ECO:0000259" key="15">
    <source>
        <dbReference type="PROSITE" id="PS50113"/>
    </source>
</evidence>
<keyword evidence="4" id="KW-0597">Phosphoprotein</keyword>
<feature type="domain" description="PAC" evidence="15">
    <location>
        <begin position="230"/>
        <end position="282"/>
    </location>
</feature>
<protein>
    <recommendedName>
        <fullName evidence="2">histidine kinase</fullName>
        <ecNumber evidence="2">2.7.13.3</ecNumber>
    </recommendedName>
</protein>
<keyword evidence="11" id="KW-0067">ATP-binding</keyword>
<dbReference type="SMART" id="SM00911">
    <property type="entry name" value="HWE_HK"/>
    <property type="match status" value="1"/>
</dbReference>
<dbReference type="PROSITE" id="PS50112">
    <property type="entry name" value="PAS"/>
    <property type="match status" value="1"/>
</dbReference>
<feature type="domain" description="PAS" evidence="14">
    <location>
        <begin position="408"/>
        <end position="478"/>
    </location>
</feature>
<dbReference type="GO" id="GO:0009881">
    <property type="term" value="F:photoreceptor activity"/>
    <property type="evidence" value="ECO:0007669"/>
    <property type="project" value="UniProtKB-KW"/>
</dbReference>
<keyword evidence="3" id="KW-0600">Photoreceptor protein</keyword>
<name>A0AAX1UL39_CERSP</name>
<dbReference type="InterPro" id="IPR000700">
    <property type="entry name" value="PAS-assoc_C"/>
</dbReference>
<dbReference type="Pfam" id="PF07536">
    <property type="entry name" value="HWE_HK"/>
    <property type="match status" value="1"/>
</dbReference>
<dbReference type="InterPro" id="IPR035965">
    <property type="entry name" value="PAS-like_dom_sf"/>
</dbReference>
<evidence type="ECO:0000259" key="14">
    <source>
        <dbReference type="PROSITE" id="PS50112"/>
    </source>
</evidence>
<dbReference type="Proteomes" id="UP000266305">
    <property type="component" value="Unassembled WGS sequence"/>
</dbReference>
<dbReference type="FunFam" id="3.30.450.20:FF:000099">
    <property type="entry name" value="Sensory box sensor histidine kinase"/>
    <property type="match status" value="1"/>
</dbReference>
<keyword evidence="10" id="KW-0418">Kinase</keyword>
<dbReference type="InterPro" id="IPR001610">
    <property type="entry name" value="PAC"/>
</dbReference>
<evidence type="ECO:0000256" key="8">
    <source>
        <dbReference type="ARBA" id="ARBA00022679"/>
    </source>
</evidence>
<dbReference type="SMART" id="SM00086">
    <property type="entry name" value="PAC"/>
    <property type="match status" value="3"/>
</dbReference>
<dbReference type="PANTHER" id="PTHR43304">
    <property type="entry name" value="PHYTOCHROME-LIKE PROTEIN CPH1"/>
    <property type="match status" value="1"/>
</dbReference>
<evidence type="ECO:0000256" key="9">
    <source>
        <dbReference type="ARBA" id="ARBA00022741"/>
    </source>
</evidence>
<evidence type="ECO:0000256" key="3">
    <source>
        <dbReference type="ARBA" id="ARBA00022543"/>
    </source>
</evidence>
<reference evidence="16 17" key="1">
    <citation type="submission" date="2018-08" db="EMBL/GenBank/DDBJ databases">
        <title>Draft genome sequence of Rhodobacter sphaeroides FY.</title>
        <authorList>
            <person name="Rayyan A."/>
            <person name="Meyer T.E."/>
            <person name="Kyndt J.A."/>
        </authorList>
    </citation>
    <scope>NUCLEOTIDE SEQUENCE [LARGE SCALE GENOMIC DNA]</scope>
    <source>
        <strain evidence="16 17">FY</strain>
    </source>
</reference>
<dbReference type="RefSeq" id="WP_119000351.1">
    <property type="nucleotide sequence ID" value="NZ_QWGP01000012.1"/>
</dbReference>
<dbReference type="AlphaFoldDB" id="A0AAX1UL39"/>
<dbReference type="CDD" id="cd00130">
    <property type="entry name" value="PAS"/>
    <property type="match status" value="3"/>
</dbReference>
<evidence type="ECO:0000256" key="5">
    <source>
        <dbReference type="ARBA" id="ARBA00022606"/>
    </source>
</evidence>
<dbReference type="GO" id="GO:0005524">
    <property type="term" value="F:ATP binding"/>
    <property type="evidence" value="ECO:0007669"/>
    <property type="project" value="UniProtKB-KW"/>
</dbReference>
<dbReference type="Pfam" id="PF08447">
    <property type="entry name" value="PAS_3"/>
    <property type="match status" value="3"/>
</dbReference>
<dbReference type="InterPro" id="IPR011102">
    <property type="entry name" value="Sig_transdc_His_kinase_HWE"/>
</dbReference>
<evidence type="ECO:0000256" key="11">
    <source>
        <dbReference type="ARBA" id="ARBA00022840"/>
    </source>
</evidence>
<dbReference type="InterPro" id="IPR013655">
    <property type="entry name" value="PAS_fold_3"/>
</dbReference>
<keyword evidence="7" id="KW-0288">FMN</keyword>
<keyword evidence="9" id="KW-0547">Nucleotide-binding</keyword>
<dbReference type="EMBL" id="QWGP01000012">
    <property type="protein sequence ID" value="RHZ94549.1"/>
    <property type="molecule type" value="Genomic_DNA"/>
</dbReference>
<keyword evidence="13" id="KW-0675">Receptor</keyword>
<evidence type="ECO:0000256" key="12">
    <source>
        <dbReference type="ARBA" id="ARBA00022991"/>
    </source>
</evidence>
<evidence type="ECO:0000256" key="4">
    <source>
        <dbReference type="ARBA" id="ARBA00022553"/>
    </source>
</evidence>
<evidence type="ECO:0000256" key="6">
    <source>
        <dbReference type="ARBA" id="ARBA00022630"/>
    </source>
</evidence>
<feature type="domain" description="PAC" evidence="15">
    <location>
        <begin position="481"/>
        <end position="533"/>
    </location>
</feature>
<dbReference type="Pfam" id="PF13188">
    <property type="entry name" value="PAS_8"/>
    <property type="match status" value="1"/>
</dbReference>
<evidence type="ECO:0000256" key="7">
    <source>
        <dbReference type="ARBA" id="ARBA00022643"/>
    </source>
</evidence>
<comment type="caution">
    <text evidence="16">The sequence shown here is derived from an EMBL/GenBank/DDBJ whole genome shotgun (WGS) entry which is preliminary data.</text>
</comment>
<comment type="catalytic activity">
    <reaction evidence="1">
        <text>ATP + protein L-histidine = ADP + protein N-phospho-L-histidine.</text>
        <dbReference type="EC" id="2.7.13.3"/>
    </reaction>
</comment>
<keyword evidence="12" id="KW-0157">Chromophore</keyword>
<evidence type="ECO:0000256" key="13">
    <source>
        <dbReference type="ARBA" id="ARBA00023170"/>
    </source>
</evidence>
<dbReference type="SMART" id="SM00091">
    <property type="entry name" value="PAS"/>
    <property type="match status" value="4"/>
</dbReference>
<gene>
    <name evidence="16" type="ORF">D1114_11955</name>
</gene>
<dbReference type="SUPFAM" id="SSF55874">
    <property type="entry name" value="ATPase domain of HSP90 chaperone/DNA topoisomerase II/histidine kinase"/>
    <property type="match status" value="1"/>
</dbReference>
<proteinExistence type="predicted"/>
<keyword evidence="5" id="KW-0716">Sensory transduction</keyword>
<dbReference type="InterPro" id="IPR036890">
    <property type="entry name" value="HATPase_C_sf"/>
</dbReference>
<dbReference type="NCBIfam" id="TIGR00229">
    <property type="entry name" value="sensory_box"/>
    <property type="match status" value="2"/>
</dbReference>
<dbReference type="Gene3D" id="3.30.565.10">
    <property type="entry name" value="Histidine kinase-like ATPase, C-terminal domain"/>
    <property type="match status" value="1"/>
</dbReference>
<sequence>MAQGTVEARHGALDEAALGIGRWRWDLRSQELVWSEEERAIFGLAPGAPVPGFAAFSAMIHPDDRARVVAAVSETLAQRRLRHSIGFRILRPDGTMRQILSHGRLVMGLDGKPISLEGVDLDLTDTQADPALERPQRAPCPDRTPHIAALRPGAEQDALLRVALEAGRMTVWQLDLQKRLVQVDGDVARLIGLSHVPPELPVAVFENYVDPEDLPLLRAAEAAALRGEPMQVELRLVLESGGRRWLRLMGEPRPDAMGRPQRLVGVAYDISARKEAEEKLRESEAHYRAVFATIDEGFCTCEMIVDETGAPVDYRFLEANPLFESMTGLVNAVGRTALELVPNLERHWIEIYARVGLGGETLRFELPSDAMGRWFNVFAAPLAAPGRFALVFKDVTDRRRSEEALRESEAMFRSLTEAMPQLVWSARPDGSCDFFNRRWTDCTGASTEMAMGDGWRAFYHPDDQPAIDRLWPQALRTGEHYEIEYRLRHRDGSYRWMLGRSVPVRDEAGGILRWMGTCTDIHDLKLAHQRQQILLGEMEHRVKNILALVQAVARQTFGRIPEASSALEAYGGRLQSLAGAYSHLNHESWERASLRHIVATSIGGCGARAEAWSLDGPEVMLPPRSAVPVSMAVHELCTNAVKYGALSVPEGRVTIHWSLGPGDRLTLVWAEADGPHVVPPARAGFGMRMIETVLAVEAGGAVRLDFRPKGVRCEIEVPIRPEPGLRVE</sequence>
<evidence type="ECO:0000256" key="1">
    <source>
        <dbReference type="ARBA" id="ARBA00000085"/>
    </source>
</evidence>
<dbReference type="EC" id="2.7.13.3" evidence="2"/>
<dbReference type="Gene3D" id="2.10.70.100">
    <property type="match status" value="2"/>
</dbReference>
<evidence type="ECO:0000313" key="17">
    <source>
        <dbReference type="Proteomes" id="UP000266305"/>
    </source>
</evidence>
<keyword evidence="8" id="KW-0808">Transferase</keyword>
<organism evidence="16 17">
    <name type="scientific">Cereibacter sphaeroides</name>
    <name type="common">Rhodobacter sphaeroides</name>
    <dbReference type="NCBI Taxonomy" id="1063"/>
    <lineage>
        <taxon>Bacteria</taxon>
        <taxon>Pseudomonadati</taxon>
        <taxon>Pseudomonadota</taxon>
        <taxon>Alphaproteobacteria</taxon>
        <taxon>Rhodobacterales</taxon>
        <taxon>Paracoccaceae</taxon>
        <taxon>Cereibacter</taxon>
    </lineage>
</organism>
<dbReference type="PROSITE" id="PS50113">
    <property type="entry name" value="PAC"/>
    <property type="match status" value="2"/>
</dbReference>
<dbReference type="InterPro" id="IPR052162">
    <property type="entry name" value="Sensor_kinase/Photoreceptor"/>
</dbReference>
<dbReference type="InterPro" id="IPR000014">
    <property type="entry name" value="PAS"/>
</dbReference>
<dbReference type="SUPFAM" id="SSF55785">
    <property type="entry name" value="PYP-like sensor domain (PAS domain)"/>
    <property type="match status" value="4"/>
</dbReference>